<dbReference type="InterPro" id="IPR036047">
    <property type="entry name" value="F-box-like_dom_sf"/>
</dbReference>
<name>A0A5A7QA21_STRAF</name>
<evidence type="ECO:0000313" key="3">
    <source>
        <dbReference type="EMBL" id="GER41766.1"/>
    </source>
</evidence>
<dbReference type="InterPro" id="IPR013187">
    <property type="entry name" value="F-box-assoc_dom_typ3"/>
</dbReference>
<dbReference type="NCBIfam" id="TIGR01640">
    <property type="entry name" value="F_box_assoc_1"/>
    <property type="match status" value="1"/>
</dbReference>
<dbReference type="AlphaFoldDB" id="A0A5A7QA21"/>
<accession>A0A5A7QA21</accession>
<feature type="domain" description="F-box" evidence="2">
    <location>
        <begin position="34"/>
        <end position="83"/>
    </location>
</feature>
<dbReference type="SUPFAM" id="SSF81383">
    <property type="entry name" value="F-box domain"/>
    <property type="match status" value="1"/>
</dbReference>
<dbReference type="EMBL" id="BKCP01006183">
    <property type="protein sequence ID" value="GER41766.1"/>
    <property type="molecule type" value="Genomic_DNA"/>
</dbReference>
<keyword evidence="4" id="KW-1185">Reference proteome</keyword>
<sequence>MKKKAPNRIPSTSSRSSSSPSPPSSPHFDAVPEPTAYAALPTDLVTDIFLRLPVKTLGKCRCVCKQWLRLIGDPHFVSAYRDHARRSPNILLARKTPLIHEPLAKKRTRIDLCALNLDGYRKNHEFSLFVDDDENNVEMLPSKWDLVCFVSESGFYACNPSTQLVVKLPEASCCTSGEVNAGMGYIRERDEYILVHLFDRSVELHMDYDIGCEVLRLRDGGKDCSWKVMNANCRFVVRGWGVLVENVFYWMIWDDYDQPGDEAIVTFDLEREEFGTLSPPEGCFDPHGLWSLVELGGRLCLVDTVAQPLTMDIWVLEDIQNQRWVREYSINMNVYTNDMLSLIVPLDYWEGKIVLDVKQESVDCYDEKRKCIKRMDHLIAGEWNWLRLYTERFFSLGGK</sequence>
<comment type="caution">
    <text evidence="3">The sequence shown here is derived from an EMBL/GenBank/DDBJ whole genome shotgun (WGS) entry which is preliminary data.</text>
</comment>
<dbReference type="PANTHER" id="PTHR31111">
    <property type="entry name" value="BNAA05G37150D PROTEIN-RELATED"/>
    <property type="match status" value="1"/>
</dbReference>
<feature type="region of interest" description="Disordered" evidence="1">
    <location>
        <begin position="1"/>
        <end position="32"/>
    </location>
</feature>
<proteinExistence type="predicted"/>
<evidence type="ECO:0000259" key="2">
    <source>
        <dbReference type="PROSITE" id="PS50181"/>
    </source>
</evidence>
<dbReference type="Pfam" id="PF00646">
    <property type="entry name" value="F-box"/>
    <property type="match status" value="1"/>
</dbReference>
<organism evidence="3 4">
    <name type="scientific">Striga asiatica</name>
    <name type="common">Asiatic witchweed</name>
    <name type="synonym">Buchnera asiatica</name>
    <dbReference type="NCBI Taxonomy" id="4170"/>
    <lineage>
        <taxon>Eukaryota</taxon>
        <taxon>Viridiplantae</taxon>
        <taxon>Streptophyta</taxon>
        <taxon>Embryophyta</taxon>
        <taxon>Tracheophyta</taxon>
        <taxon>Spermatophyta</taxon>
        <taxon>Magnoliopsida</taxon>
        <taxon>eudicotyledons</taxon>
        <taxon>Gunneridae</taxon>
        <taxon>Pentapetalae</taxon>
        <taxon>asterids</taxon>
        <taxon>lamiids</taxon>
        <taxon>Lamiales</taxon>
        <taxon>Orobanchaceae</taxon>
        <taxon>Buchnereae</taxon>
        <taxon>Striga</taxon>
    </lineage>
</organism>
<dbReference type="SMART" id="SM00256">
    <property type="entry name" value="FBOX"/>
    <property type="match status" value="1"/>
</dbReference>
<dbReference type="InterPro" id="IPR017451">
    <property type="entry name" value="F-box-assoc_interact_dom"/>
</dbReference>
<dbReference type="Pfam" id="PF08268">
    <property type="entry name" value="FBA_3"/>
    <property type="match status" value="1"/>
</dbReference>
<dbReference type="InterPro" id="IPR001810">
    <property type="entry name" value="F-box_dom"/>
</dbReference>
<dbReference type="PROSITE" id="PS50181">
    <property type="entry name" value="FBOX"/>
    <property type="match status" value="1"/>
</dbReference>
<evidence type="ECO:0000313" key="4">
    <source>
        <dbReference type="Proteomes" id="UP000325081"/>
    </source>
</evidence>
<dbReference type="PANTHER" id="PTHR31111:SF136">
    <property type="entry name" value="F-BOX ASSOCIATED DOMAIN-CONTAINING PROTEIN"/>
    <property type="match status" value="1"/>
</dbReference>
<dbReference type="Gene3D" id="1.20.1280.50">
    <property type="match status" value="1"/>
</dbReference>
<reference evidence="4" key="1">
    <citation type="journal article" date="2019" name="Curr. Biol.">
        <title>Genome Sequence of Striga asiatica Provides Insight into the Evolution of Plant Parasitism.</title>
        <authorList>
            <person name="Yoshida S."/>
            <person name="Kim S."/>
            <person name="Wafula E.K."/>
            <person name="Tanskanen J."/>
            <person name="Kim Y.M."/>
            <person name="Honaas L."/>
            <person name="Yang Z."/>
            <person name="Spallek T."/>
            <person name="Conn C.E."/>
            <person name="Ichihashi Y."/>
            <person name="Cheong K."/>
            <person name="Cui S."/>
            <person name="Der J.P."/>
            <person name="Gundlach H."/>
            <person name="Jiao Y."/>
            <person name="Hori C."/>
            <person name="Ishida J.K."/>
            <person name="Kasahara H."/>
            <person name="Kiba T."/>
            <person name="Kim M.S."/>
            <person name="Koo N."/>
            <person name="Laohavisit A."/>
            <person name="Lee Y.H."/>
            <person name="Lumba S."/>
            <person name="McCourt P."/>
            <person name="Mortimer J.C."/>
            <person name="Mutuku J.M."/>
            <person name="Nomura T."/>
            <person name="Sasaki-Sekimoto Y."/>
            <person name="Seto Y."/>
            <person name="Wang Y."/>
            <person name="Wakatake T."/>
            <person name="Sakakibara H."/>
            <person name="Demura T."/>
            <person name="Yamaguchi S."/>
            <person name="Yoneyama K."/>
            <person name="Manabe R.I."/>
            <person name="Nelson D.C."/>
            <person name="Schulman A.H."/>
            <person name="Timko M.P."/>
            <person name="dePamphilis C.W."/>
            <person name="Choi D."/>
            <person name="Shirasu K."/>
        </authorList>
    </citation>
    <scope>NUCLEOTIDE SEQUENCE [LARGE SCALE GENOMIC DNA]</scope>
    <source>
        <strain evidence="4">cv. UVA1</strain>
    </source>
</reference>
<evidence type="ECO:0000256" key="1">
    <source>
        <dbReference type="SAM" id="MobiDB-lite"/>
    </source>
</evidence>
<dbReference type="CDD" id="cd22157">
    <property type="entry name" value="F-box_AtFBW1-like"/>
    <property type="match status" value="1"/>
</dbReference>
<gene>
    <name evidence="3" type="ORF">STAS_18486</name>
</gene>
<dbReference type="OrthoDB" id="5319261at2759"/>
<feature type="compositionally biased region" description="Low complexity" evidence="1">
    <location>
        <begin position="10"/>
        <end position="19"/>
    </location>
</feature>
<protein>
    <submittedName>
        <fullName evidence="3">F-box and associated interaction domains-containing protein</fullName>
    </submittedName>
</protein>
<dbReference type="Proteomes" id="UP000325081">
    <property type="component" value="Unassembled WGS sequence"/>
</dbReference>